<dbReference type="HOGENOM" id="CLU_013989_4_0_1"/>
<dbReference type="GO" id="GO:0008270">
    <property type="term" value="F:zinc ion binding"/>
    <property type="evidence" value="ECO:0007669"/>
    <property type="project" value="UniProtKB-KW"/>
</dbReference>
<name>D8PNW3_SCHCM</name>
<feature type="region of interest" description="Disordered" evidence="5">
    <location>
        <begin position="53"/>
        <end position="80"/>
    </location>
</feature>
<dbReference type="InterPro" id="IPR046336">
    <property type="entry name" value="Lon_prtase_N_sf"/>
</dbReference>
<evidence type="ECO:0000256" key="1">
    <source>
        <dbReference type="ARBA" id="ARBA00022723"/>
    </source>
</evidence>
<dbReference type="InterPro" id="IPR013083">
    <property type="entry name" value="Znf_RING/FYVE/PHD"/>
</dbReference>
<evidence type="ECO:0000256" key="5">
    <source>
        <dbReference type="SAM" id="MobiDB-lite"/>
    </source>
</evidence>
<dbReference type="Gene3D" id="2.30.130.40">
    <property type="entry name" value="LON domain-like"/>
    <property type="match status" value="1"/>
</dbReference>
<dbReference type="Pfam" id="PF02190">
    <property type="entry name" value="LON_substr_bdg"/>
    <property type="match status" value="1"/>
</dbReference>
<dbReference type="Pfam" id="PF13923">
    <property type="entry name" value="zf-C3HC4_2"/>
    <property type="match status" value="1"/>
</dbReference>
<dbReference type="SMART" id="SM00184">
    <property type="entry name" value="RING"/>
    <property type="match status" value="2"/>
</dbReference>
<evidence type="ECO:0000256" key="2">
    <source>
        <dbReference type="ARBA" id="ARBA00022771"/>
    </source>
</evidence>
<dbReference type="InterPro" id="IPR003111">
    <property type="entry name" value="Lon_prtase_N"/>
</dbReference>
<gene>
    <name evidence="8" type="ORF">SCHCODRAFT_62971</name>
</gene>
<dbReference type="PROSITE" id="PS51787">
    <property type="entry name" value="LON_N"/>
    <property type="match status" value="1"/>
</dbReference>
<dbReference type="STRING" id="578458.D8PNW3"/>
<evidence type="ECO:0000313" key="9">
    <source>
        <dbReference type="Proteomes" id="UP000007431"/>
    </source>
</evidence>
<dbReference type="PROSITE" id="PS00518">
    <property type="entry name" value="ZF_RING_1"/>
    <property type="match status" value="1"/>
</dbReference>
<keyword evidence="9" id="KW-1185">Reference proteome</keyword>
<dbReference type="InterPro" id="IPR015947">
    <property type="entry name" value="PUA-like_sf"/>
</dbReference>
<keyword evidence="3" id="KW-0862">Zinc</keyword>
<dbReference type="PANTHER" id="PTHR23327">
    <property type="entry name" value="RING FINGER PROTEIN 127"/>
    <property type="match status" value="1"/>
</dbReference>
<keyword evidence="2 4" id="KW-0863">Zinc-finger</keyword>
<dbReference type="InterPro" id="IPR017907">
    <property type="entry name" value="Znf_RING_CS"/>
</dbReference>
<dbReference type="PROSITE" id="PS50089">
    <property type="entry name" value="ZF_RING_2"/>
    <property type="match status" value="1"/>
</dbReference>
<dbReference type="SUPFAM" id="SSF57850">
    <property type="entry name" value="RING/U-box"/>
    <property type="match status" value="2"/>
</dbReference>
<accession>D8PNW3</accession>
<feature type="region of interest" description="Disordered" evidence="5">
    <location>
        <begin position="96"/>
        <end position="176"/>
    </location>
</feature>
<evidence type="ECO:0000256" key="3">
    <source>
        <dbReference type="ARBA" id="ARBA00022833"/>
    </source>
</evidence>
<reference evidence="8 9" key="1">
    <citation type="journal article" date="2010" name="Nat. Biotechnol.">
        <title>Genome sequence of the model mushroom Schizophyllum commune.</title>
        <authorList>
            <person name="Ohm R.A."/>
            <person name="de Jong J.F."/>
            <person name="Lugones L.G."/>
            <person name="Aerts A."/>
            <person name="Kothe E."/>
            <person name="Stajich J.E."/>
            <person name="de Vries R.P."/>
            <person name="Record E."/>
            <person name="Levasseur A."/>
            <person name="Baker S.E."/>
            <person name="Bartholomew K.A."/>
            <person name="Coutinho P.M."/>
            <person name="Erdmann S."/>
            <person name="Fowler T.J."/>
            <person name="Gathman A.C."/>
            <person name="Lombard V."/>
            <person name="Henrissat B."/>
            <person name="Knabe N."/>
            <person name="Kuees U."/>
            <person name="Lilly W.W."/>
            <person name="Lindquist E."/>
            <person name="Lucas S."/>
            <person name="Magnuson J.K."/>
            <person name="Piumi F."/>
            <person name="Raudaskoski M."/>
            <person name="Salamov A."/>
            <person name="Schmutz J."/>
            <person name="Schwarze F.W.M.R."/>
            <person name="vanKuyk P.A."/>
            <person name="Horton J.S."/>
            <person name="Grigoriev I.V."/>
            <person name="Woesten H.A.B."/>
        </authorList>
    </citation>
    <scope>NUCLEOTIDE SEQUENCE [LARGE SCALE GENOMIC DNA]</scope>
    <source>
        <strain evidence="9">H4-8 / FGSC 9210</strain>
    </source>
</reference>
<dbReference type="EMBL" id="GL377302">
    <property type="protein sequence ID" value="EFJ01558.1"/>
    <property type="molecule type" value="Genomic_DNA"/>
</dbReference>
<evidence type="ECO:0000256" key="4">
    <source>
        <dbReference type="PROSITE-ProRule" id="PRU00175"/>
    </source>
</evidence>
<dbReference type="SUPFAM" id="SSF88697">
    <property type="entry name" value="PUA domain-like"/>
    <property type="match status" value="1"/>
</dbReference>
<protein>
    <recommendedName>
        <fullName evidence="10">RING-type domain-containing protein</fullName>
    </recommendedName>
</protein>
<dbReference type="GO" id="GO:0061630">
    <property type="term" value="F:ubiquitin protein ligase activity"/>
    <property type="evidence" value="ECO:0007669"/>
    <property type="project" value="TreeGrafter"/>
</dbReference>
<evidence type="ECO:0000259" key="6">
    <source>
        <dbReference type="PROSITE" id="PS50089"/>
    </source>
</evidence>
<feature type="domain" description="RING-type" evidence="6">
    <location>
        <begin position="189"/>
        <end position="227"/>
    </location>
</feature>
<dbReference type="InParanoid" id="D8PNW3"/>
<dbReference type="Gene3D" id="1.20.58.1480">
    <property type="match status" value="1"/>
</dbReference>
<evidence type="ECO:0000313" key="8">
    <source>
        <dbReference type="EMBL" id="EFJ01558.1"/>
    </source>
</evidence>
<dbReference type="PANTHER" id="PTHR23327:SF42">
    <property type="entry name" value="LON PEPTIDASE N-TERMINAL DOMAIN AND RING FINGER PROTEIN C14F5.10C"/>
    <property type="match status" value="1"/>
</dbReference>
<dbReference type="SMART" id="SM00464">
    <property type="entry name" value="LON"/>
    <property type="match status" value="1"/>
</dbReference>
<evidence type="ECO:0008006" key="10">
    <source>
        <dbReference type="Google" id="ProtNLM"/>
    </source>
</evidence>
<dbReference type="CDD" id="cd16514">
    <property type="entry name" value="RING-HC_LONFs_rpt2"/>
    <property type="match status" value="1"/>
</dbReference>
<evidence type="ECO:0000259" key="7">
    <source>
        <dbReference type="PROSITE" id="PS51787"/>
    </source>
</evidence>
<dbReference type="InterPro" id="IPR001841">
    <property type="entry name" value="Znf_RING"/>
</dbReference>
<dbReference type="Proteomes" id="UP000007431">
    <property type="component" value="Unassembled WGS sequence"/>
</dbReference>
<dbReference type="OMA" id="PWWFASV"/>
<feature type="compositionally biased region" description="Pro residues" evidence="5">
    <location>
        <begin position="65"/>
        <end position="75"/>
    </location>
</feature>
<feature type="compositionally biased region" description="Basic and acidic residues" evidence="5">
    <location>
        <begin position="116"/>
        <end position="130"/>
    </location>
</feature>
<dbReference type="AlphaFoldDB" id="D8PNW3"/>
<dbReference type="Gene3D" id="3.30.40.10">
    <property type="entry name" value="Zinc/RING finger domain, C3HC4 (zinc finger)"/>
    <property type="match status" value="2"/>
</dbReference>
<organism evidence="9">
    <name type="scientific">Schizophyllum commune (strain H4-8 / FGSC 9210)</name>
    <name type="common">Split gill fungus</name>
    <dbReference type="NCBI Taxonomy" id="578458"/>
    <lineage>
        <taxon>Eukaryota</taxon>
        <taxon>Fungi</taxon>
        <taxon>Dikarya</taxon>
        <taxon>Basidiomycota</taxon>
        <taxon>Agaricomycotina</taxon>
        <taxon>Agaricomycetes</taxon>
        <taxon>Agaricomycetidae</taxon>
        <taxon>Agaricales</taxon>
        <taxon>Schizophyllaceae</taxon>
        <taxon>Schizophyllum</taxon>
    </lineage>
</organism>
<dbReference type="eggNOG" id="KOG4159">
    <property type="taxonomic scope" value="Eukaryota"/>
</dbReference>
<sequence>MDSLQDVLTCPLCAHTLAAPLTLRCGHSLCAEHIASSDPTVCPVPGCQPTLSAPRSGPTVQFHPAPAPTTHPAPRAPSHLGDVTLNKILELIDRHSRDAPADDDDMDDYPPPYASRHRESPPTKRARTADADEEEPDLLSHLSHLSSVQRATRPDAVIPDAYAHPPSSTRNDDTPAPQWEKELLSELTCEICFQLFYEPITTPCQHTFCTKCLQRSLDHSAACPICRQELPGYSYFQDHPVNQTVLSIIQLTNKDLYDARAAAIEQEEKDGRLDTPIFVCQLAFPGMPTLLHFFEPRYRLMLRRCLASPNKSFGMITPPRSSGPPARQTSVPYPTSHEYGTMLEIRSVQMLPDGRSMVETWGTHRFRILERGVLDGYMVGRVERIDDVEEDFSRDGLDTPPLSQLVHTCLEFISTLRKGTAPWVVQRLSSTYGPMPSPRTHISEFSFWMGLVLPIGDEEKARLLPVRSVRMRLVMCCWWIEGLRASWWFSSGCVVL</sequence>
<keyword evidence="1" id="KW-0479">Metal-binding</keyword>
<dbReference type="VEuPathDB" id="FungiDB:SCHCODRAFT_02621320"/>
<proteinExistence type="predicted"/>
<feature type="domain" description="Lon N-terminal" evidence="7">
    <location>
        <begin position="272"/>
        <end position="484"/>
    </location>
</feature>